<dbReference type="Gene3D" id="3.30.70.20">
    <property type="match status" value="1"/>
</dbReference>
<gene>
    <name evidence="2" type="ORF">BLNAU_17666</name>
</gene>
<accession>A0ABQ9X6L9</accession>
<dbReference type="Proteomes" id="UP001281761">
    <property type="component" value="Unassembled WGS sequence"/>
</dbReference>
<feature type="domain" description="4Fe-4S ferredoxin-type" evidence="1">
    <location>
        <begin position="3"/>
        <end position="33"/>
    </location>
</feature>
<keyword evidence="3" id="KW-1185">Reference proteome</keyword>
<dbReference type="PROSITE" id="PS00198">
    <property type="entry name" value="4FE4S_FER_1"/>
    <property type="match status" value="1"/>
</dbReference>
<comment type="caution">
    <text evidence="2">The sequence shown here is derived from an EMBL/GenBank/DDBJ whole genome shotgun (WGS) entry which is preliminary data.</text>
</comment>
<dbReference type="InterPro" id="IPR017896">
    <property type="entry name" value="4Fe4S_Fe-S-bd"/>
</dbReference>
<evidence type="ECO:0000313" key="2">
    <source>
        <dbReference type="EMBL" id="KAK2947420.1"/>
    </source>
</evidence>
<dbReference type="InterPro" id="IPR017900">
    <property type="entry name" value="4Fe4S_Fe_S_CS"/>
</dbReference>
<dbReference type="PROSITE" id="PS51379">
    <property type="entry name" value="4FE4S_FER_2"/>
    <property type="match status" value="1"/>
</dbReference>
<reference evidence="2 3" key="1">
    <citation type="journal article" date="2022" name="bioRxiv">
        <title>Genomics of Preaxostyla Flagellates Illuminates Evolutionary Transitions and the Path Towards Mitochondrial Loss.</title>
        <authorList>
            <person name="Novak L.V.F."/>
            <person name="Treitli S.C."/>
            <person name="Pyrih J."/>
            <person name="Halakuc P."/>
            <person name="Pipaliya S.V."/>
            <person name="Vacek V."/>
            <person name="Brzon O."/>
            <person name="Soukal P."/>
            <person name="Eme L."/>
            <person name="Dacks J.B."/>
            <person name="Karnkowska A."/>
            <person name="Elias M."/>
            <person name="Hampl V."/>
        </authorList>
    </citation>
    <scope>NUCLEOTIDE SEQUENCE [LARGE SCALE GENOMIC DNA]</scope>
    <source>
        <strain evidence="2">NAU3</strain>
        <tissue evidence="2">Gut</tissue>
    </source>
</reference>
<dbReference type="SUPFAM" id="SSF54862">
    <property type="entry name" value="4Fe-4S ferredoxins"/>
    <property type="match status" value="1"/>
</dbReference>
<protein>
    <submittedName>
        <fullName evidence="2">4Fe4S ferredoxin</fullName>
    </submittedName>
</protein>
<name>A0ABQ9X6L9_9EUKA</name>
<dbReference type="EMBL" id="JARBJD010000202">
    <property type="protein sequence ID" value="KAK2947420.1"/>
    <property type="molecule type" value="Genomic_DNA"/>
</dbReference>
<evidence type="ECO:0000313" key="3">
    <source>
        <dbReference type="Proteomes" id="UP001281761"/>
    </source>
</evidence>
<proteinExistence type="predicted"/>
<sequence>MTQKPEVNQDECIGCTTCVSACPVGELFAMNDENKAFFKPESVDSCCENQECVRNCPVQCIHMVDRS</sequence>
<organism evidence="2 3">
    <name type="scientific">Blattamonas nauphoetae</name>
    <dbReference type="NCBI Taxonomy" id="2049346"/>
    <lineage>
        <taxon>Eukaryota</taxon>
        <taxon>Metamonada</taxon>
        <taxon>Preaxostyla</taxon>
        <taxon>Oxymonadida</taxon>
        <taxon>Blattamonas</taxon>
    </lineage>
</organism>
<evidence type="ECO:0000259" key="1">
    <source>
        <dbReference type="PROSITE" id="PS51379"/>
    </source>
</evidence>
<dbReference type="Pfam" id="PF13370">
    <property type="entry name" value="Fer4_13"/>
    <property type="match status" value="1"/>
</dbReference>